<reference evidence="3" key="1">
    <citation type="submission" date="2022-11" db="UniProtKB">
        <authorList>
            <consortium name="WormBaseParasite"/>
        </authorList>
    </citation>
    <scope>IDENTIFICATION</scope>
</reference>
<evidence type="ECO:0000256" key="1">
    <source>
        <dbReference type="SAM" id="MobiDB-lite"/>
    </source>
</evidence>
<accession>A0A915DPU3</accession>
<keyword evidence="2" id="KW-1185">Reference proteome</keyword>
<organism evidence="2 3">
    <name type="scientific">Ditylenchus dipsaci</name>
    <dbReference type="NCBI Taxonomy" id="166011"/>
    <lineage>
        <taxon>Eukaryota</taxon>
        <taxon>Metazoa</taxon>
        <taxon>Ecdysozoa</taxon>
        <taxon>Nematoda</taxon>
        <taxon>Chromadorea</taxon>
        <taxon>Rhabditida</taxon>
        <taxon>Tylenchina</taxon>
        <taxon>Tylenchomorpha</taxon>
        <taxon>Sphaerularioidea</taxon>
        <taxon>Anguinidae</taxon>
        <taxon>Anguininae</taxon>
        <taxon>Ditylenchus</taxon>
    </lineage>
</organism>
<dbReference type="WBParaSite" id="jg21647">
    <property type="protein sequence ID" value="jg21647"/>
    <property type="gene ID" value="jg21647"/>
</dbReference>
<dbReference type="Proteomes" id="UP000887574">
    <property type="component" value="Unplaced"/>
</dbReference>
<sequence>MSNSSDDQISGNLNGGQQRRFPEELFPNGHVPGGRSKLKQAREEKELAELLEEIDLEQEQESYEYDSDVSLEY</sequence>
<evidence type="ECO:0000313" key="2">
    <source>
        <dbReference type="Proteomes" id="UP000887574"/>
    </source>
</evidence>
<dbReference type="AlphaFoldDB" id="A0A915DPU3"/>
<feature type="region of interest" description="Disordered" evidence="1">
    <location>
        <begin position="1"/>
        <end position="73"/>
    </location>
</feature>
<protein>
    <submittedName>
        <fullName evidence="3">Uncharacterized protein</fullName>
    </submittedName>
</protein>
<feature type="compositionally biased region" description="Acidic residues" evidence="1">
    <location>
        <begin position="49"/>
        <end position="73"/>
    </location>
</feature>
<feature type="compositionally biased region" description="Polar residues" evidence="1">
    <location>
        <begin position="1"/>
        <end position="17"/>
    </location>
</feature>
<name>A0A915DPU3_9BILA</name>
<proteinExistence type="predicted"/>
<evidence type="ECO:0000313" key="3">
    <source>
        <dbReference type="WBParaSite" id="jg21647"/>
    </source>
</evidence>